<protein>
    <submittedName>
        <fullName evidence="2">Uncharacterized protein</fullName>
    </submittedName>
</protein>
<dbReference type="PaxDb" id="4113-PGSC0003DMT400054216"/>
<dbReference type="InParanoid" id="M1BVZ5"/>
<sequence>MVRGTHKGRVYGLDSRNDIAAMSAQITKFTAALAESERRRVAEQESMSETVQQIKEQVMNLARQPTTSAPDDTDDESDEDDYVEPTP</sequence>
<dbReference type="Proteomes" id="UP000011115">
    <property type="component" value="Unassembled WGS sequence"/>
</dbReference>
<feature type="region of interest" description="Disordered" evidence="1">
    <location>
        <begin position="40"/>
        <end position="87"/>
    </location>
</feature>
<dbReference type="HOGENOM" id="CLU_168586_0_0_1"/>
<proteinExistence type="predicted"/>
<evidence type="ECO:0000313" key="2">
    <source>
        <dbReference type="EnsemblPlants" id="PGSC0003DMT400054216"/>
    </source>
</evidence>
<dbReference type="Gramene" id="PGSC0003DMT400054216">
    <property type="protein sequence ID" value="PGSC0003DMT400054216"/>
    <property type="gene ID" value="PGSC0003DMG400021031"/>
</dbReference>
<feature type="compositionally biased region" description="Acidic residues" evidence="1">
    <location>
        <begin position="71"/>
        <end position="87"/>
    </location>
</feature>
<dbReference type="EnsemblPlants" id="PGSC0003DMT400054216">
    <property type="protein sequence ID" value="PGSC0003DMT400054216"/>
    <property type="gene ID" value="PGSC0003DMG400021031"/>
</dbReference>
<reference evidence="2" key="2">
    <citation type="submission" date="2015-06" db="UniProtKB">
        <authorList>
            <consortium name="EnsemblPlants"/>
        </authorList>
    </citation>
    <scope>IDENTIFICATION</scope>
    <source>
        <strain evidence="2">DM1-3 516 R44</strain>
    </source>
</reference>
<evidence type="ECO:0000313" key="3">
    <source>
        <dbReference type="Proteomes" id="UP000011115"/>
    </source>
</evidence>
<organism evidence="2 3">
    <name type="scientific">Solanum tuberosum</name>
    <name type="common">Potato</name>
    <dbReference type="NCBI Taxonomy" id="4113"/>
    <lineage>
        <taxon>Eukaryota</taxon>
        <taxon>Viridiplantae</taxon>
        <taxon>Streptophyta</taxon>
        <taxon>Embryophyta</taxon>
        <taxon>Tracheophyta</taxon>
        <taxon>Spermatophyta</taxon>
        <taxon>Magnoliopsida</taxon>
        <taxon>eudicotyledons</taxon>
        <taxon>Gunneridae</taxon>
        <taxon>Pentapetalae</taxon>
        <taxon>asterids</taxon>
        <taxon>lamiids</taxon>
        <taxon>Solanales</taxon>
        <taxon>Solanaceae</taxon>
        <taxon>Solanoideae</taxon>
        <taxon>Solaneae</taxon>
        <taxon>Solanum</taxon>
    </lineage>
</organism>
<keyword evidence="3" id="KW-1185">Reference proteome</keyword>
<accession>M1BVZ5</accession>
<reference evidence="3" key="1">
    <citation type="journal article" date="2011" name="Nature">
        <title>Genome sequence and analysis of the tuber crop potato.</title>
        <authorList>
            <consortium name="The Potato Genome Sequencing Consortium"/>
        </authorList>
    </citation>
    <scope>NUCLEOTIDE SEQUENCE [LARGE SCALE GENOMIC DNA]</scope>
    <source>
        <strain evidence="3">cv. DM1-3 516 R44</strain>
    </source>
</reference>
<evidence type="ECO:0000256" key="1">
    <source>
        <dbReference type="SAM" id="MobiDB-lite"/>
    </source>
</evidence>
<dbReference type="AlphaFoldDB" id="M1BVZ5"/>
<name>M1BVZ5_SOLTU</name>
<feature type="compositionally biased region" description="Polar residues" evidence="1">
    <location>
        <begin position="45"/>
        <end position="55"/>
    </location>
</feature>